<protein>
    <submittedName>
        <fullName evidence="1">Uncharacterized protein</fullName>
    </submittedName>
</protein>
<dbReference type="EMBL" id="BOPG01000037">
    <property type="protein sequence ID" value="GIJ58478.1"/>
    <property type="molecule type" value="Genomic_DNA"/>
</dbReference>
<dbReference type="Proteomes" id="UP000612585">
    <property type="component" value="Unassembled WGS sequence"/>
</dbReference>
<dbReference type="RefSeq" id="WP_203999338.1">
    <property type="nucleotide sequence ID" value="NZ_BOPG01000037.1"/>
</dbReference>
<proteinExistence type="predicted"/>
<name>A0A8J3ZC04_9ACTN</name>
<dbReference type="AlphaFoldDB" id="A0A8J3ZC04"/>
<evidence type="ECO:0000313" key="2">
    <source>
        <dbReference type="Proteomes" id="UP000612585"/>
    </source>
</evidence>
<gene>
    <name evidence="1" type="ORF">Vau01_059940</name>
</gene>
<sequence>MSSYRFIAWSRRGLAAAIPAQAPAAARARIDVTLTVAKGAAETEDVTRTLALYGPGDVVALDGRQIIRREPRPGSADFEPNYFPSVEFDTPELPWLVSPDPSATTVKPWLVLVVVRRELARLDVDPRRPLPFLSLAAADAQTELPDLSESWAWAHVQLAGTDAPPVEALDGRDPERTLARLLSPRRLAPQRAYLACLVPAYLAGVQSGRGEPVTAGAEPAWPPPGGWGTVTGRFELPVYDHWEFATAEVGDFELLVRRLRPFRAGPDIGVLPVDISDPDPAFDSLHLPTPTLLDFEGALVSPERPARQWPPGVQTRFQQRLEDLIEVPPGVDATVLRPPVYGTFQAGTGPVVPDAGAARPWLRELNLDPGWRAAAALGTRVVQEHQESLMASAWDQAGELERANSMLRQAELARAATGGVRDKHLDGLPPDGAVRVTEPVHSRIRVAADGTPHGSGVSATLRSSVRQSVFPEAAVSPPFRRALRPAGPLGRRLPAPAPQVTAQLSDGLAVGRLRVPIRPARGGADFDDVGARITPPGGDAPRFQQLRDNLAEAGGWRKVATDAPDDGGFYIGADPFPSGLARSPATAIRLPGDPWDVEEPGRRGDRVRGINNRFKQATDFLLQHLPSTVEAPPPAGAHLGLAPVADTLVGRGGVLEPDRTVTRAVATLVPPAEGARDLAPRKVTPRFPQPMSQPLSTLDGQMLLPGIDRIPEDSLSVLVGNPRFVEAFMAGLNHELSRELLWRGLPAELSATFADRFWDVRGLPGRGDDTATLPAIATWPGALGANAAQAAGADLLVLLIRGRLLLRYPHTAVYAARAVSTVDGGLVPGPDERYPLFRGTVDPDVSYLGFDLDLTEARGDDGGPGWFFVIQEQPTAPRFGLDEPDGPPAPPASWSDLDWADLVPAGTDPSTIRYAGLSGPLSTPPATLPVLAGRPQPTATWAADAAQMAAITFQRPLRVAVHARTALPETNS</sequence>
<comment type="caution">
    <text evidence="1">The sequence shown here is derived from an EMBL/GenBank/DDBJ whole genome shotgun (WGS) entry which is preliminary data.</text>
</comment>
<accession>A0A8J3ZC04</accession>
<keyword evidence="2" id="KW-1185">Reference proteome</keyword>
<organism evidence="1 2">
    <name type="scientific">Virgisporangium aurantiacum</name>
    <dbReference type="NCBI Taxonomy" id="175570"/>
    <lineage>
        <taxon>Bacteria</taxon>
        <taxon>Bacillati</taxon>
        <taxon>Actinomycetota</taxon>
        <taxon>Actinomycetes</taxon>
        <taxon>Micromonosporales</taxon>
        <taxon>Micromonosporaceae</taxon>
        <taxon>Virgisporangium</taxon>
    </lineage>
</organism>
<reference evidence="1" key="1">
    <citation type="submission" date="2021-01" db="EMBL/GenBank/DDBJ databases">
        <title>Whole genome shotgun sequence of Virgisporangium aurantiacum NBRC 16421.</title>
        <authorList>
            <person name="Komaki H."/>
            <person name="Tamura T."/>
        </authorList>
    </citation>
    <scope>NUCLEOTIDE SEQUENCE</scope>
    <source>
        <strain evidence="1">NBRC 16421</strain>
    </source>
</reference>
<evidence type="ECO:0000313" key="1">
    <source>
        <dbReference type="EMBL" id="GIJ58478.1"/>
    </source>
</evidence>